<feature type="domain" description="EF-hand" evidence="11">
    <location>
        <begin position="343"/>
        <end position="378"/>
    </location>
</feature>
<protein>
    <recommendedName>
        <fullName evidence="13">Non-specific serine/threonine protein kinase</fullName>
    </recommendedName>
</protein>
<dbReference type="InterPro" id="IPR002048">
    <property type="entry name" value="EF_hand_dom"/>
</dbReference>
<keyword evidence="6" id="KW-0106">Calcium</keyword>
<evidence type="ECO:0000256" key="8">
    <source>
        <dbReference type="ARBA" id="ARBA00024334"/>
    </source>
</evidence>
<organism evidence="12">
    <name type="scientific">Noctiluca scintillans</name>
    <name type="common">Sea sparkle</name>
    <name type="synonym">Red tide dinoflagellate</name>
    <dbReference type="NCBI Taxonomy" id="2966"/>
    <lineage>
        <taxon>Eukaryota</taxon>
        <taxon>Sar</taxon>
        <taxon>Alveolata</taxon>
        <taxon>Dinophyceae</taxon>
        <taxon>Noctilucales</taxon>
        <taxon>Noctilucaceae</taxon>
        <taxon>Noctiluca</taxon>
    </lineage>
</organism>
<comment type="similarity">
    <text evidence="8">Belongs to the protein kinase superfamily. Ser/Thr protein kinase family. CDPK subfamily.</text>
</comment>
<evidence type="ECO:0000256" key="1">
    <source>
        <dbReference type="ARBA" id="ARBA00001946"/>
    </source>
</evidence>
<evidence type="ECO:0000256" key="9">
    <source>
        <dbReference type="SAM" id="MobiDB-lite"/>
    </source>
</evidence>
<dbReference type="GO" id="GO:0005524">
    <property type="term" value="F:ATP binding"/>
    <property type="evidence" value="ECO:0007669"/>
    <property type="project" value="UniProtKB-KW"/>
</dbReference>
<dbReference type="AlphaFoldDB" id="A0A7S0ZZ78"/>
<keyword evidence="3" id="KW-0808">Transferase</keyword>
<dbReference type="SUPFAM" id="SSF47473">
    <property type="entry name" value="EF-hand"/>
    <property type="match status" value="1"/>
</dbReference>
<keyword evidence="5" id="KW-0418">Kinase</keyword>
<dbReference type="SMART" id="SM00054">
    <property type="entry name" value="EFh"/>
    <property type="match status" value="4"/>
</dbReference>
<dbReference type="Pfam" id="PF13499">
    <property type="entry name" value="EF-hand_7"/>
    <property type="match status" value="2"/>
</dbReference>
<dbReference type="Gene3D" id="1.10.510.10">
    <property type="entry name" value="Transferase(Phosphotransferase) domain 1"/>
    <property type="match status" value="1"/>
</dbReference>
<dbReference type="PROSITE" id="PS50222">
    <property type="entry name" value="EF_HAND_2"/>
    <property type="match status" value="3"/>
</dbReference>
<dbReference type="InterPro" id="IPR011992">
    <property type="entry name" value="EF-hand-dom_pair"/>
</dbReference>
<evidence type="ECO:0000259" key="11">
    <source>
        <dbReference type="PROSITE" id="PS50222"/>
    </source>
</evidence>
<sequence>MGCVWSTPAPDDPPSPRPAPRGAAKEEAVKQQADDVGRSRFIMDNPGDVHEVYDMEKRRIGEGAVRAINKETGLLVSIRCLPKSEQKQVAVMKLMDHPNIIKLYETYQDSRNMYLVFEYVAGGALFDRIIETGQLTEAQAAGIMKQIIQAVFYMHEHRVCHGDLGPESFHFLTRDPIPENVLKLVDFGQSCEFEPGQKFTTRTGQTIYVAPEVSEVRNDSAIDLWACGIIMHSLLCGYQPFTGGRDHVIREKVRIGNFHFDATHWKDVSKDAQHLVRQLLKPDPHSRFTAEQALNHDWIARQAPRVRDVPLPPSLLDNLRTFQKMNVLKKAALHVIAGKLNDENMRKLREIFMALDARGDGLLTVTEIKEGLQRARMDDVAADVDFLKEDLDHGGVVDYTEFLAAAVEKHTYLQEDLCRAAFRVFDRDGDGKISTDELAMVLDTENIPSTTAEHVTELMDEIDLHHKGSIDFCDFMHMMGGGDSGARSSS</sequence>
<evidence type="ECO:0008006" key="13">
    <source>
        <dbReference type="Google" id="ProtNLM"/>
    </source>
</evidence>
<feature type="domain" description="Protein kinase" evidence="10">
    <location>
        <begin position="38"/>
        <end position="299"/>
    </location>
</feature>
<feature type="domain" description="EF-hand" evidence="11">
    <location>
        <begin position="413"/>
        <end position="448"/>
    </location>
</feature>
<dbReference type="InterPro" id="IPR011009">
    <property type="entry name" value="Kinase-like_dom_sf"/>
</dbReference>
<dbReference type="FunFam" id="1.10.238.10:FF:000001">
    <property type="entry name" value="Calmodulin 1"/>
    <property type="match status" value="1"/>
</dbReference>
<dbReference type="InterPro" id="IPR000719">
    <property type="entry name" value="Prot_kinase_dom"/>
</dbReference>
<name>A0A7S0ZZ78_NOCSC</name>
<dbReference type="Pfam" id="PF00069">
    <property type="entry name" value="Pkinase"/>
    <property type="match status" value="1"/>
</dbReference>
<comment type="cofactor">
    <cofactor evidence="1">
        <name>Mg(2+)</name>
        <dbReference type="ChEBI" id="CHEBI:18420"/>
    </cofactor>
</comment>
<evidence type="ECO:0000259" key="10">
    <source>
        <dbReference type="PROSITE" id="PS50011"/>
    </source>
</evidence>
<feature type="domain" description="EF-hand" evidence="11">
    <location>
        <begin position="450"/>
        <end position="485"/>
    </location>
</feature>
<evidence type="ECO:0000256" key="2">
    <source>
        <dbReference type="ARBA" id="ARBA00022527"/>
    </source>
</evidence>
<evidence type="ECO:0000256" key="4">
    <source>
        <dbReference type="ARBA" id="ARBA00022741"/>
    </source>
</evidence>
<dbReference type="InterPro" id="IPR050205">
    <property type="entry name" value="CDPK_Ser/Thr_kinases"/>
</dbReference>
<reference evidence="12" key="1">
    <citation type="submission" date="2021-01" db="EMBL/GenBank/DDBJ databases">
        <authorList>
            <person name="Corre E."/>
            <person name="Pelletier E."/>
            <person name="Niang G."/>
            <person name="Scheremetjew M."/>
            <person name="Finn R."/>
            <person name="Kale V."/>
            <person name="Holt S."/>
            <person name="Cochrane G."/>
            <person name="Meng A."/>
            <person name="Brown T."/>
            <person name="Cohen L."/>
        </authorList>
    </citation>
    <scope>NUCLEOTIDE SEQUENCE</scope>
</reference>
<accession>A0A7S0ZZ78</accession>
<keyword evidence="2" id="KW-0723">Serine/threonine-protein kinase</keyword>
<dbReference type="InterPro" id="IPR018247">
    <property type="entry name" value="EF_Hand_1_Ca_BS"/>
</dbReference>
<evidence type="ECO:0000256" key="7">
    <source>
        <dbReference type="ARBA" id="ARBA00022840"/>
    </source>
</evidence>
<feature type="region of interest" description="Disordered" evidence="9">
    <location>
        <begin position="1"/>
        <end position="37"/>
    </location>
</feature>
<evidence type="ECO:0000256" key="5">
    <source>
        <dbReference type="ARBA" id="ARBA00022777"/>
    </source>
</evidence>
<dbReference type="EMBL" id="HBFQ01015933">
    <property type="protein sequence ID" value="CAD8836705.1"/>
    <property type="molecule type" value="Transcribed_RNA"/>
</dbReference>
<evidence type="ECO:0000256" key="3">
    <source>
        <dbReference type="ARBA" id="ARBA00022679"/>
    </source>
</evidence>
<dbReference type="GO" id="GO:0004674">
    <property type="term" value="F:protein serine/threonine kinase activity"/>
    <property type="evidence" value="ECO:0007669"/>
    <property type="project" value="UniProtKB-KW"/>
</dbReference>
<evidence type="ECO:0000256" key="6">
    <source>
        <dbReference type="ARBA" id="ARBA00022837"/>
    </source>
</evidence>
<keyword evidence="4" id="KW-0547">Nucleotide-binding</keyword>
<dbReference type="Gene3D" id="1.10.238.10">
    <property type="entry name" value="EF-hand"/>
    <property type="match status" value="2"/>
</dbReference>
<gene>
    <name evidence="12" type="ORF">NSCI0253_LOCUS11053</name>
</gene>
<proteinExistence type="inferred from homology"/>
<evidence type="ECO:0000313" key="12">
    <source>
        <dbReference type="EMBL" id="CAD8836705.1"/>
    </source>
</evidence>
<feature type="compositionally biased region" description="Basic and acidic residues" evidence="9">
    <location>
        <begin position="23"/>
        <end position="37"/>
    </location>
</feature>
<dbReference type="PROSITE" id="PS00018">
    <property type="entry name" value="EF_HAND_1"/>
    <property type="match status" value="2"/>
</dbReference>
<dbReference type="SUPFAM" id="SSF56112">
    <property type="entry name" value="Protein kinase-like (PK-like)"/>
    <property type="match status" value="1"/>
</dbReference>
<dbReference type="GO" id="GO:0005509">
    <property type="term" value="F:calcium ion binding"/>
    <property type="evidence" value="ECO:0007669"/>
    <property type="project" value="InterPro"/>
</dbReference>
<dbReference type="Gene3D" id="3.30.200.20">
    <property type="entry name" value="Phosphorylase Kinase, domain 1"/>
    <property type="match status" value="1"/>
</dbReference>
<dbReference type="PROSITE" id="PS50011">
    <property type="entry name" value="PROTEIN_KINASE_DOM"/>
    <property type="match status" value="1"/>
</dbReference>
<feature type="compositionally biased region" description="Pro residues" evidence="9">
    <location>
        <begin position="10"/>
        <end position="19"/>
    </location>
</feature>
<dbReference type="CDD" id="cd00051">
    <property type="entry name" value="EFh"/>
    <property type="match status" value="1"/>
</dbReference>
<keyword evidence="7" id="KW-0067">ATP-binding</keyword>
<dbReference type="PANTHER" id="PTHR24349">
    <property type="entry name" value="SERINE/THREONINE-PROTEIN KINASE"/>
    <property type="match status" value="1"/>
</dbReference>